<evidence type="ECO:0000256" key="6">
    <source>
        <dbReference type="ARBA" id="ARBA00022840"/>
    </source>
</evidence>
<comment type="caution">
    <text evidence="8">The sequence shown here is derived from an EMBL/GenBank/DDBJ whole genome shotgun (WGS) entry which is preliminary data.</text>
</comment>
<evidence type="ECO:0000256" key="2">
    <source>
        <dbReference type="ARBA" id="ARBA00022552"/>
    </source>
</evidence>
<dbReference type="SUPFAM" id="SSF52540">
    <property type="entry name" value="P-loop containing nucleoside triphosphate hydrolases"/>
    <property type="match status" value="1"/>
</dbReference>
<dbReference type="GO" id="GO:0042274">
    <property type="term" value="P:ribosomal small subunit biogenesis"/>
    <property type="evidence" value="ECO:0007669"/>
    <property type="project" value="UniProtKB-UniRule"/>
</dbReference>
<dbReference type="AlphaFoldDB" id="A0A328PAK0"/>
<dbReference type="PANTHER" id="PTHR12595:SF0">
    <property type="entry name" value="ADENYLATE KINASE ISOENZYME 6"/>
    <property type="match status" value="1"/>
</dbReference>
<dbReference type="HAMAP" id="MF_00039">
    <property type="entry name" value="Adenylate_kinase_AK6"/>
    <property type="match status" value="1"/>
</dbReference>
<evidence type="ECO:0000313" key="9">
    <source>
        <dbReference type="Proteomes" id="UP000249782"/>
    </source>
</evidence>
<keyword evidence="3 7" id="KW-0808">Transferase</keyword>
<dbReference type="Pfam" id="PF13238">
    <property type="entry name" value="AAA_18"/>
    <property type="match status" value="1"/>
</dbReference>
<dbReference type="OrthoDB" id="8730at2157"/>
<comment type="similarity">
    <text evidence="7">Belongs to the adenylate kinase family. AK6 subfamily.</text>
</comment>
<dbReference type="EMBL" id="QLOE01000004">
    <property type="protein sequence ID" value="RAO79249.1"/>
    <property type="molecule type" value="Genomic_DNA"/>
</dbReference>
<dbReference type="GO" id="GO:0006364">
    <property type="term" value="P:rRNA processing"/>
    <property type="evidence" value="ECO:0007669"/>
    <property type="project" value="UniProtKB-KW"/>
</dbReference>
<evidence type="ECO:0000256" key="7">
    <source>
        <dbReference type="HAMAP-Rule" id="MF_00039"/>
    </source>
</evidence>
<keyword evidence="1 7" id="KW-0690">Ribosome biogenesis</keyword>
<dbReference type="InterPro" id="IPR027417">
    <property type="entry name" value="P-loop_NTPase"/>
</dbReference>
<comment type="caution">
    <text evidence="7">Lacks conserved residue(s) required for the propagation of feature annotation.</text>
</comment>
<keyword evidence="2 7" id="KW-0698">rRNA processing</keyword>
<dbReference type="GO" id="GO:0004017">
    <property type="term" value="F:AMP kinase activity"/>
    <property type="evidence" value="ECO:0007669"/>
    <property type="project" value="UniProtKB-UniRule"/>
</dbReference>
<organism evidence="8 9">
    <name type="scientific">Methanothermobacter tenebrarum</name>
    <dbReference type="NCBI Taxonomy" id="680118"/>
    <lineage>
        <taxon>Archaea</taxon>
        <taxon>Methanobacteriati</taxon>
        <taxon>Methanobacteriota</taxon>
        <taxon>Methanomada group</taxon>
        <taxon>Methanobacteria</taxon>
        <taxon>Methanobacteriales</taxon>
        <taxon>Methanobacteriaceae</taxon>
        <taxon>Methanothermobacter</taxon>
    </lineage>
</organism>
<keyword evidence="6 7" id="KW-0067">ATP-binding</keyword>
<proteinExistence type="inferred from homology"/>
<evidence type="ECO:0000256" key="5">
    <source>
        <dbReference type="ARBA" id="ARBA00022777"/>
    </source>
</evidence>
<gene>
    <name evidence="8" type="ORF">DPC56_04590</name>
</gene>
<feature type="binding site" evidence="7">
    <location>
        <position position="12"/>
    </location>
    <ligand>
        <name>ATP</name>
        <dbReference type="ChEBI" id="CHEBI:30616"/>
    </ligand>
</feature>
<keyword evidence="4 7" id="KW-0547">Nucleotide-binding</keyword>
<sequence>MKPIICITGTPGVGKTSISHRLSEELDGNLIEINKLAEEKDLFIGEDPVRGYKIVDIPSLCKEIINVIDDDSFNIVEGHLSHYCKICDLVIVLRLHPRILLQRLKQRGYDQRKVKENVEAEALGVCAYEAYQLHDERVHEIDSTGLSLDEVLDEIIRVLKGEKPYTFGSVDFMEWFLEGGKFLND</sequence>
<accession>A0A328PAK0</accession>
<comment type="catalytic activity">
    <reaction evidence="7">
        <text>AMP + ATP = 2 ADP</text>
        <dbReference type="Rhea" id="RHEA:12973"/>
        <dbReference type="ChEBI" id="CHEBI:30616"/>
        <dbReference type="ChEBI" id="CHEBI:456215"/>
        <dbReference type="ChEBI" id="CHEBI:456216"/>
        <dbReference type="EC" id="2.7.4.3"/>
    </reaction>
</comment>
<dbReference type="GO" id="GO:0016887">
    <property type="term" value="F:ATP hydrolysis activity"/>
    <property type="evidence" value="ECO:0007669"/>
    <property type="project" value="InterPro"/>
</dbReference>
<feature type="binding site" evidence="7">
    <location>
        <position position="17"/>
    </location>
    <ligand>
        <name>ATP</name>
        <dbReference type="ChEBI" id="CHEBI:30616"/>
    </ligand>
</feature>
<protein>
    <recommendedName>
        <fullName evidence="7">Putative adenylate kinase</fullName>
        <shortName evidence="7">AK</shortName>
        <ecNumber evidence="7">2.7.4.3</ecNumber>
    </recommendedName>
    <alternativeName>
        <fullName evidence="7">ATP-AMP transphosphorylase</fullName>
    </alternativeName>
</protein>
<feature type="binding site" evidence="7">
    <location>
        <position position="14"/>
    </location>
    <ligand>
        <name>ATP</name>
        <dbReference type="ChEBI" id="CHEBI:30616"/>
    </ligand>
</feature>
<keyword evidence="9" id="KW-1185">Reference proteome</keyword>
<keyword evidence="5 7" id="KW-0418">Kinase</keyword>
<dbReference type="Proteomes" id="UP000249782">
    <property type="component" value="Unassembled WGS sequence"/>
</dbReference>
<evidence type="ECO:0000256" key="4">
    <source>
        <dbReference type="ARBA" id="ARBA00022741"/>
    </source>
</evidence>
<dbReference type="PANTHER" id="PTHR12595">
    <property type="entry name" value="POS9-ACTIVATING FACTOR FAP7-RELATED"/>
    <property type="match status" value="1"/>
</dbReference>
<evidence type="ECO:0000256" key="1">
    <source>
        <dbReference type="ARBA" id="ARBA00022517"/>
    </source>
</evidence>
<feature type="binding site" evidence="7">
    <location>
        <position position="107"/>
    </location>
    <ligand>
        <name>ATP</name>
        <dbReference type="ChEBI" id="CHEBI:30616"/>
    </ligand>
</feature>
<evidence type="ECO:0000313" key="8">
    <source>
        <dbReference type="EMBL" id="RAO79249.1"/>
    </source>
</evidence>
<comment type="catalytic activity">
    <reaction evidence="7">
        <text>ATP + H2O = ADP + phosphate + H(+)</text>
        <dbReference type="Rhea" id="RHEA:13065"/>
        <dbReference type="ChEBI" id="CHEBI:15377"/>
        <dbReference type="ChEBI" id="CHEBI:15378"/>
        <dbReference type="ChEBI" id="CHEBI:30616"/>
        <dbReference type="ChEBI" id="CHEBI:43474"/>
        <dbReference type="ChEBI" id="CHEBI:456216"/>
    </reaction>
</comment>
<reference evidence="8 9" key="1">
    <citation type="submission" date="2018-06" db="EMBL/GenBank/DDBJ databases">
        <title>Draft genome sequence of hyperthermophilic methanogen Methanothermobacter tenebrarum sp. MCM-B 1447.</title>
        <authorList>
            <person name="Pore S.D."/>
            <person name="Dagar S."/>
            <person name="Dhakephalkar P.K."/>
        </authorList>
    </citation>
    <scope>NUCLEOTIDE SEQUENCE [LARGE SCALE GENOMIC DNA]</scope>
    <source>
        <strain evidence="8 9">MCM B 1447</strain>
    </source>
</reference>
<dbReference type="GO" id="GO:0005524">
    <property type="term" value="F:ATP binding"/>
    <property type="evidence" value="ECO:0007669"/>
    <property type="project" value="UniProtKB-UniRule"/>
</dbReference>
<dbReference type="InterPro" id="IPR020618">
    <property type="entry name" value="Adenyl_kinase_AK6"/>
</dbReference>
<feature type="binding site" evidence="7">
    <location>
        <position position="16"/>
    </location>
    <ligand>
        <name>ATP</name>
        <dbReference type="ChEBI" id="CHEBI:30616"/>
    </ligand>
</feature>
<name>A0A328PAK0_9EURY</name>
<comment type="subunit">
    <text evidence="7">Interacts with uS11. Not a structural component of 40S pre-ribosomes, but transiently interacts with them by binding to uS11.</text>
</comment>
<feature type="binding site" evidence="7">
    <location>
        <position position="15"/>
    </location>
    <ligand>
        <name>ATP</name>
        <dbReference type="ChEBI" id="CHEBI:30616"/>
    </ligand>
</feature>
<feature type="region of interest" description="LID" evidence="7">
    <location>
        <begin position="106"/>
        <end position="116"/>
    </location>
</feature>
<dbReference type="EC" id="2.7.4.3" evidence="7"/>
<comment type="function">
    <text evidence="7">Broad-specificity nucleoside monophosphate (NMP) kinase that catalyzes the reversible transfer of the terminal phosphate group between nucleoside triphosphates and monophosphates. Has also ATPase activity. Involved in the late maturation steps of the 30S ribosomal particles, specifically 16S rRNA maturation. While NMP activity is not required for ribosome maturation, ATPase activity is. Associates transiently with small ribosomal subunit protein uS11. ATP hydrolysis breaks the interaction with uS11. May temporarily remove uS11 from the ribosome to enable a conformational change of the ribosomal RNA that is needed for the final maturation step of the small ribosomal subunit.</text>
</comment>
<dbReference type="Gene3D" id="3.40.50.300">
    <property type="entry name" value="P-loop containing nucleotide triphosphate hydrolases"/>
    <property type="match status" value="1"/>
</dbReference>
<evidence type="ECO:0000256" key="3">
    <source>
        <dbReference type="ARBA" id="ARBA00022679"/>
    </source>
</evidence>